<dbReference type="PANTHER" id="PTHR43798:SF31">
    <property type="entry name" value="AB HYDROLASE SUPERFAMILY PROTEIN YCLE"/>
    <property type="match status" value="1"/>
</dbReference>
<dbReference type="InterPro" id="IPR000073">
    <property type="entry name" value="AB_hydrolase_1"/>
</dbReference>
<dbReference type="RefSeq" id="WP_035313377.1">
    <property type="nucleotide sequence ID" value="NZ_AODH01000009.1"/>
</dbReference>
<keyword evidence="4" id="KW-1185">Reference proteome</keyword>
<proteinExistence type="predicted"/>
<protein>
    <recommendedName>
        <fullName evidence="2">AB hydrolase-1 domain-containing protein</fullName>
    </recommendedName>
</protein>
<evidence type="ECO:0000256" key="1">
    <source>
        <dbReference type="ARBA" id="ARBA00022801"/>
    </source>
</evidence>
<accession>W7D8G5</accession>
<dbReference type="STRING" id="1265861.BCAMP_02750"/>
<name>W7D8G5_9LIST</name>
<dbReference type="GO" id="GO:0016787">
    <property type="term" value="F:hydrolase activity"/>
    <property type="evidence" value="ECO:0007669"/>
    <property type="project" value="UniProtKB-KW"/>
</dbReference>
<sequence length="212" mass="23472">MLVYITKKSGSGPPLLLLHGNGETHELFAEITTKLSRHRTVYAIDSRNHGQSTKNVATSYQAMCDDVAAFIAVLQLEDVTILGFSDGAIIGLLLGLAQQPQLKQLLLLGLNLTPADFKPAVRALLQLEYRQTNDPLIQLMLEEPQIELEQLTTMTIPTLIVAGENDVCEPVFFEQVTAVLPNAQLLVLPGETHSSYIEHTDRLYPNLLPYLR</sequence>
<reference evidence="3 4" key="1">
    <citation type="submission" date="2012-12" db="EMBL/GenBank/DDBJ databases">
        <title>Novel taxa of Listeriaceae from agricultural environments in the United States.</title>
        <authorList>
            <person name="den Bakker H.C."/>
            <person name="Allred A."/>
            <person name="Warchocki S."/>
            <person name="Wright E.M."/>
            <person name="Burrell A."/>
            <person name="Nightingale K.K."/>
            <person name="Kephart D."/>
            <person name="Wiedmann M."/>
        </authorList>
    </citation>
    <scope>NUCLEOTIDE SEQUENCE [LARGE SCALE GENOMIC DNA]</scope>
    <source>
        <strain evidence="3 4">FSL F6-1037</strain>
    </source>
</reference>
<dbReference type="InterPro" id="IPR029058">
    <property type="entry name" value="AB_hydrolase_fold"/>
</dbReference>
<keyword evidence="1" id="KW-0378">Hydrolase</keyword>
<evidence type="ECO:0000313" key="4">
    <source>
        <dbReference type="Proteomes" id="UP000019243"/>
    </source>
</evidence>
<dbReference type="InterPro" id="IPR050266">
    <property type="entry name" value="AB_hydrolase_sf"/>
</dbReference>
<dbReference type="OrthoDB" id="9773293at2"/>
<dbReference type="GO" id="GO:0016020">
    <property type="term" value="C:membrane"/>
    <property type="evidence" value="ECO:0007669"/>
    <property type="project" value="TreeGrafter"/>
</dbReference>
<dbReference type="Gene3D" id="3.40.50.1820">
    <property type="entry name" value="alpha/beta hydrolase"/>
    <property type="match status" value="1"/>
</dbReference>
<dbReference type="Proteomes" id="UP000019243">
    <property type="component" value="Unassembled WGS sequence"/>
</dbReference>
<evidence type="ECO:0000259" key="2">
    <source>
        <dbReference type="Pfam" id="PF00561"/>
    </source>
</evidence>
<dbReference type="Pfam" id="PF00561">
    <property type="entry name" value="Abhydrolase_1"/>
    <property type="match status" value="1"/>
</dbReference>
<dbReference type="EMBL" id="AODH01000009">
    <property type="protein sequence ID" value="EUJ41763.1"/>
    <property type="molecule type" value="Genomic_DNA"/>
</dbReference>
<comment type="caution">
    <text evidence="3">The sequence shown here is derived from an EMBL/GenBank/DDBJ whole genome shotgun (WGS) entry which is preliminary data.</text>
</comment>
<dbReference type="PANTHER" id="PTHR43798">
    <property type="entry name" value="MONOACYLGLYCEROL LIPASE"/>
    <property type="match status" value="1"/>
</dbReference>
<dbReference type="AlphaFoldDB" id="W7D8G5"/>
<feature type="domain" description="AB hydrolase-1" evidence="2">
    <location>
        <begin position="13"/>
        <end position="123"/>
    </location>
</feature>
<organism evidence="3 4">
    <name type="scientific">Brochothrix campestris FSL F6-1037</name>
    <dbReference type="NCBI Taxonomy" id="1265861"/>
    <lineage>
        <taxon>Bacteria</taxon>
        <taxon>Bacillati</taxon>
        <taxon>Bacillota</taxon>
        <taxon>Bacilli</taxon>
        <taxon>Bacillales</taxon>
        <taxon>Listeriaceae</taxon>
        <taxon>Brochothrix</taxon>
    </lineage>
</organism>
<gene>
    <name evidence="3" type="ORF">BCAMP_02750</name>
</gene>
<evidence type="ECO:0000313" key="3">
    <source>
        <dbReference type="EMBL" id="EUJ41763.1"/>
    </source>
</evidence>
<dbReference type="SUPFAM" id="SSF53474">
    <property type="entry name" value="alpha/beta-Hydrolases"/>
    <property type="match status" value="1"/>
</dbReference>